<proteinExistence type="predicted"/>
<accession>A0A1H9RDC9</accession>
<name>A0A1H9RDC9_9BACI</name>
<evidence type="ECO:0000313" key="2">
    <source>
        <dbReference type="EMBL" id="SER70555.1"/>
    </source>
</evidence>
<keyword evidence="3" id="KW-1185">Reference proteome</keyword>
<evidence type="ECO:0000256" key="1">
    <source>
        <dbReference type="SAM" id="Phobius"/>
    </source>
</evidence>
<gene>
    <name evidence="2" type="ORF">SAMN04487944_108117</name>
</gene>
<keyword evidence="1" id="KW-0812">Transmembrane</keyword>
<evidence type="ECO:0008006" key="4">
    <source>
        <dbReference type="Google" id="ProtNLM"/>
    </source>
</evidence>
<keyword evidence="1" id="KW-1133">Transmembrane helix</keyword>
<feature type="transmembrane region" description="Helical" evidence="1">
    <location>
        <begin position="36"/>
        <end position="58"/>
    </location>
</feature>
<feature type="transmembrane region" description="Helical" evidence="1">
    <location>
        <begin position="158"/>
        <end position="179"/>
    </location>
</feature>
<reference evidence="2 3" key="1">
    <citation type="submission" date="2016-10" db="EMBL/GenBank/DDBJ databases">
        <authorList>
            <person name="de Groot N.N."/>
        </authorList>
    </citation>
    <scope>NUCLEOTIDE SEQUENCE [LARGE SCALE GENOMIC DNA]</scope>
    <source>
        <strain evidence="2 3">CGMCC 1.7727</strain>
    </source>
</reference>
<dbReference type="OrthoDB" id="2455856at2"/>
<organism evidence="2 3">
    <name type="scientific">Gracilibacillus ureilyticus</name>
    <dbReference type="NCBI Taxonomy" id="531814"/>
    <lineage>
        <taxon>Bacteria</taxon>
        <taxon>Bacillati</taxon>
        <taxon>Bacillota</taxon>
        <taxon>Bacilli</taxon>
        <taxon>Bacillales</taxon>
        <taxon>Bacillaceae</taxon>
        <taxon>Gracilibacillus</taxon>
    </lineage>
</organism>
<keyword evidence="1" id="KW-0472">Membrane</keyword>
<dbReference type="STRING" id="531814.SAMN04487944_108117"/>
<sequence>MMKRNTLIEWIISPDDQLERVKHAEHAENLWKTATLLIIASFLVYGWMASIGMGSHLISISITDMPNLAYNADKFWFVIGRAIFGLLFALIILFLISYYFYLLTELPFRKILLMQQVVFFVMLIERIIWIPLYTYGGLDWYVSPLSFGIIASYFTDKLWIETFFGSISLFQLWIIFFQAKFILKLSILEKYKVWIAVILLHLISYAIVTLLSYFDNILLDGWF</sequence>
<dbReference type="Proteomes" id="UP000199687">
    <property type="component" value="Unassembled WGS sequence"/>
</dbReference>
<evidence type="ECO:0000313" key="3">
    <source>
        <dbReference type="Proteomes" id="UP000199687"/>
    </source>
</evidence>
<dbReference type="AlphaFoldDB" id="A0A1H9RDC9"/>
<feature type="transmembrane region" description="Helical" evidence="1">
    <location>
        <begin position="191"/>
        <end position="214"/>
    </location>
</feature>
<dbReference type="EMBL" id="FOGL01000008">
    <property type="protein sequence ID" value="SER70555.1"/>
    <property type="molecule type" value="Genomic_DNA"/>
</dbReference>
<feature type="transmembrane region" description="Helical" evidence="1">
    <location>
        <begin position="78"/>
        <end position="101"/>
    </location>
</feature>
<protein>
    <recommendedName>
        <fullName evidence="4">Yip1 domain-containing protein</fullName>
    </recommendedName>
</protein>
<feature type="transmembrane region" description="Helical" evidence="1">
    <location>
        <begin position="113"/>
        <end position="138"/>
    </location>
</feature>